<dbReference type="Pfam" id="PF02104">
    <property type="entry name" value="SURF1"/>
    <property type="match status" value="1"/>
</dbReference>
<dbReference type="PANTHER" id="PTHR23427:SF2">
    <property type="entry name" value="SURFEIT LOCUS PROTEIN 1"/>
    <property type="match status" value="1"/>
</dbReference>
<feature type="transmembrane region" description="Helical" evidence="6">
    <location>
        <begin position="223"/>
        <end position="244"/>
    </location>
</feature>
<dbReference type="PROSITE" id="PS50895">
    <property type="entry name" value="SURF1"/>
    <property type="match status" value="1"/>
</dbReference>
<evidence type="ECO:0000256" key="6">
    <source>
        <dbReference type="RuleBase" id="RU363076"/>
    </source>
</evidence>
<organism evidence="7 8">
    <name type="scientific">Arthrobacter woluwensis</name>
    <dbReference type="NCBI Taxonomy" id="156980"/>
    <lineage>
        <taxon>Bacteria</taxon>
        <taxon>Bacillati</taxon>
        <taxon>Actinomycetota</taxon>
        <taxon>Actinomycetes</taxon>
        <taxon>Micrococcales</taxon>
        <taxon>Micrococcaceae</taxon>
        <taxon>Arthrobacter</taxon>
    </lineage>
</organism>
<protein>
    <recommendedName>
        <fullName evidence="6">SURF1-like protein</fullName>
    </recommendedName>
</protein>
<keyword evidence="6" id="KW-1003">Cell membrane</keyword>
<gene>
    <name evidence="7" type="ORF">SAMN04489745_1289</name>
</gene>
<accession>A0A1H4MB93</accession>
<dbReference type="PANTHER" id="PTHR23427">
    <property type="entry name" value="SURFEIT LOCUS PROTEIN"/>
    <property type="match status" value="1"/>
</dbReference>
<feature type="transmembrane region" description="Helical" evidence="6">
    <location>
        <begin position="12"/>
        <end position="33"/>
    </location>
</feature>
<dbReference type="GO" id="GO:0005886">
    <property type="term" value="C:plasma membrane"/>
    <property type="evidence" value="ECO:0007669"/>
    <property type="project" value="UniProtKB-SubCell"/>
</dbReference>
<keyword evidence="4 6" id="KW-1133">Transmembrane helix</keyword>
<proteinExistence type="inferred from homology"/>
<evidence type="ECO:0000256" key="5">
    <source>
        <dbReference type="ARBA" id="ARBA00023136"/>
    </source>
</evidence>
<evidence type="ECO:0000256" key="1">
    <source>
        <dbReference type="ARBA" id="ARBA00004370"/>
    </source>
</evidence>
<dbReference type="CDD" id="cd06662">
    <property type="entry name" value="SURF1"/>
    <property type="match status" value="1"/>
</dbReference>
<comment type="similarity">
    <text evidence="2 6">Belongs to the SURF1 family.</text>
</comment>
<dbReference type="EMBL" id="FNSN01000003">
    <property type="protein sequence ID" value="SEB80279.1"/>
    <property type="molecule type" value="Genomic_DNA"/>
</dbReference>
<keyword evidence="8" id="KW-1185">Reference proteome</keyword>
<evidence type="ECO:0000256" key="3">
    <source>
        <dbReference type="ARBA" id="ARBA00022692"/>
    </source>
</evidence>
<dbReference type="AlphaFoldDB" id="A0A1H4MB93"/>
<dbReference type="InterPro" id="IPR045214">
    <property type="entry name" value="Surf1/Surf4"/>
</dbReference>
<dbReference type="Proteomes" id="UP000182652">
    <property type="component" value="Unassembled WGS sequence"/>
</dbReference>
<keyword evidence="5 6" id="KW-0472">Membrane</keyword>
<reference evidence="7 8" key="1">
    <citation type="submission" date="2016-10" db="EMBL/GenBank/DDBJ databases">
        <authorList>
            <person name="de Groot N.N."/>
        </authorList>
    </citation>
    <scope>NUCLEOTIDE SEQUENCE [LARGE SCALE GENOMIC DNA]</scope>
    <source>
        <strain evidence="7 8">DSM 10495</strain>
    </source>
</reference>
<keyword evidence="3 6" id="KW-0812">Transmembrane</keyword>
<comment type="subcellular location">
    <subcellularLocation>
        <location evidence="6">Cell membrane</location>
        <topology evidence="6">Multi-pass membrane protein</topology>
    </subcellularLocation>
    <subcellularLocation>
        <location evidence="1">Membrane</location>
    </subcellularLocation>
</comment>
<evidence type="ECO:0000313" key="7">
    <source>
        <dbReference type="EMBL" id="SEB80279.1"/>
    </source>
</evidence>
<evidence type="ECO:0000256" key="2">
    <source>
        <dbReference type="ARBA" id="ARBA00007165"/>
    </source>
</evidence>
<evidence type="ECO:0000313" key="8">
    <source>
        <dbReference type="Proteomes" id="UP000182652"/>
    </source>
</evidence>
<evidence type="ECO:0000256" key="4">
    <source>
        <dbReference type="ARBA" id="ARBA00022989"/>
    </source>
</evidence>
<name>A0A1H4MB93_9MICC</name>
<dbReference type="STRING" id="156980.SAMN04489745_1289"/>
<dbReference type="InterPro" id="IPR002994">
    <property type="entry name" value="Surf1/Shy1"/>
</dbReference>
<sequence>MVLKTALKPRWIAGLLFALLVSTVFVLLSQWQFGRSTEQEKTPDSALESPRPLSEVLKPGSFFPSSVADQMVTLTGHYDPSRQVLVKDRLLDGRSGFWVVTAFAVDGAPRLAGAKSTPATWIPVARGWIASEDQAPRAPQGQIALTGRLVPSEAPTVTQDLPQSSYANLSVAELINVWDVSSYQGFVGASQEKSAGQDVGARDDSDLKPLRLKAAPPEQGVNWLNIFYAVEWVVFAGFALFIWWRLVKDDYQRQLEAEEDEALLARHESASQNTPDDHRSSE</sequence>